<feature type="compositionally biased region" description="Low complexity" evidence="1">
    <location>
        <begin position="121"/>
        <end position="131"/>
    </location>
</feature>
<feature type="region of interest" description="Disordered" evidence="1">
    <location>
        <begin position="169"/>
        <end position="234"/>
    </location>
</feature>
<dbReference type="InterPro" id="IPR036869">
    <property type="entry name" value="J_dom_sf"/>
</dbReference>
<accession>A0A6P6UGH1</accession>
<dbReference type="OrthoDB" id="1717591at2759"/>
<dbReference type="Proteomes" id="UP001652660">
    <property type="component" value="Chromosome 10e"/>
</dbReference>
<feature type="compositionally biased region" description="Polar residues" evidence="1">
    <location>
        <begin position="169"/>
        <end position="184"/>
    </location>
</feature>
<dbReference type="GO" id="GO:0072583">
    <property type="term" value="P:clathrin-dependent endocytosis"/>
    <property type="evidence" value="ECO:0007669"/>
    <property type="project" value="TreeGrafter"/>
</dbReference>
<dbReference type="GO" id="GO:0005737">
    <property type="term" value="C:cytoplasm"/>
    <property type="evidence" value="ECO:0007669"/>
    <property type="project" value="TreeGrafter"/>
</dbReference>
<dbReference type="RefSeq" id="XP_027089960.1">
    <property type="nucleotide sequence ID" value="XM_027234159.2"/>
</dbReference>
<keyword evidence="2" id="KW-1185">Reference proteome</keyword>
<dbReference type="SUPFAM" id="SSF46565">
    <property type="entry name" value="Chaperone J-domain"/>
    <property type="match status" value="1"/>
</dbReference>
<dbReference type="InterPro" id="IPR001623">
    <property type="entry name" value="DnaJ_domain"/>
</dbReference>
<dbReference type="GO" id="GO:0030276">
    <property type="term" value="F:clathrin binding"/>
    <property type="evidence" value="ECO:0007669"/>
    <property type="project" value="TreeGrafter"/>
</dbReference>
<name>A0A6P6UGH1_COFAR</name>
<feature type="region of interest" description="Disordered" evidence="1">
    <location>
        <begin position="504"/>
        <end position="529"/>
    </location>
</feature>
<feature type="compositionally biased region" description="Basic and acidic residues" evidence="1">
    <location>
        <begin position="222"/>
        <end position="234"/>
    </location>
</feature>
<reference evidence="2" key="1">
    <citation type="journal article" date="2025" name="Foods">
        <title>Unveiling the Microbial Signatures of Arabica Coffee Cherries: Insights into Ripeness Specific Diversity, Functional Traits, and Implications for Quality and Safety.</title>
        <authorList>
            <consortium name="RefSeq"/>
            <person name="Tenea G.N."/>
            <person name="Cifuentes V."/>
            <person name="Reyes P."/>
            <person name="Cevallos-Vallejos M."/>
        </authorList>
    </citation>
    <scope>NUCLEOTIDE SEQUENCE [LARGE SCALE GENOMIC DNA]</scope>
</reference>
<feature type="region of interest" description="Disordered" evidence="1">
    <location>
        <begin position="20"/>
        <end position="44"/>
    </location>
</feature>
<gene>
    <name evidence="3" type="primary">LOC113711023</name>
</gene>
<dbReference type="AlphaFoldDB" id="A0A6P6UGH1"/>
<dbReference type="PANTHER" id="PTHR23172">
    <property type="entry name" value="AUXILIN/CYCLIN G-ASSOCIATED KINASE-RELATED"/>
    <property type="match status" value="1"/>
</dbReference>
<reference evidence="3" key="2">
    <citation type="submission" date="2025-08" db="UniProtKB">
        <authorList>
            <consortium name="RefSeq"/>
        </authorList>
    </citation>
    <scope>IDENTIFICATION</scope>
    <source>
        <tissue evidence="3">Leaves</tissue>
    </source>
</reference>
<feature type="compositionally biased region" description="Polar residues" evidence="1">
    <location>
        <begin position="193"/>
        <end position="202"/>
    </location>
</feature>
<evidence type="ECO:0000313" key="3">
    <source>
        <dbReference type="RefSeq" id="XP_027089960.1"/>
    </source>
</evidence>
<sequence>MERFSQRENVLLGYSRQGSFETSMKTSDGDSDMDFSDVFGGPPRRFSIQETRNRYSFCEAREESDEDAVFSRSPWPVLDEKPVFGAEGVNRKSYPSDDFYDDIFKGDEAKSRRTSRDFFASSPGSRISSPSRPLPPKAEPLSTSYPAQFGLPAKLTKATDFPLFGTTNRSSYKSKDGLSNGTSYKNKDEHTSLSRFANQATEVQDEARKDRPVYRQSPLSHEASHTGENCHETKSIEKDMGAKLKYKTQGKEVPFNSGQFHFSIYKWAGSGVPLLMPLGGRSKSRYKENFKTERCSSSNGRIESDIIGRHLPAVEEHIISIDTKSLTLKIDNEKHDDSSNDKKIDSCSQVEETHLQVPEPKLFESEGTAAKLDDNITRKKTEEESLSKNETNLYAKIEKEFSTNKGQTPKAHTKSLHELLKDENGEQGNENSFYIKTTNVASNNVNVRTSPKKTDARSTSSNRSEMTNAKKGSATNSGDAIGGTRVKGKVKEFVKIFNQETTAQSNAKFDSKSPRWQGLEINRSENGMSTAVKTDENVHKLDNMADASSRVDANFNKNKVNQESHFKSSVHKPSDPSTNESNASNFSDSLPKDYDSNVENKDDSFFLVEDLTHDEEKDLQTSGVSAEIQASNAKIQQWSSGRKGNIRSLLSTLQLVLWPESGWKPVPLVDLIDGSAVKRAYQRALLCLHPDKLQQKGAASHQRFIAEQVFDILQEAWSHFNSLGAI</sequence>
<dbReference type="Gene3D" id="1.10.287.110">
    <property type="entry name" value="DnaJ domain"/>
    <property type="match status" value="1"/>
</dbReference>
<dbReference type="CDD" id="cd06257">
    <property type="entry name" value="DnaJ"/>
    <property type="match status" value="1"/>
</dbReference>
<dbReference type="FunFam" id="1.10.287.110:FF:000043">
    <property type="entry name" value="J-domain protein required for chloroplast accumulation response 1"/>
    <property type="match status" value="1"/>
</dbReference>
<feature type="compositionally biased region" description="Polar residues" evidence="1">
    <location>
        <begin position="457"/>
        <end position="467"/>
    </location>
</feature>
<organism evidence="2 3">
    <name type="scientific">Coffea arabica</name>
    <name type="common">Arabian coffee</name>
    <dbReference type="NCBI Taxonomy" id="13443"/>
    <lineage>
        <taxon>Eukaryota</taxon>
        <taxon>Viridiplantae</taxon>
        <taxon>Streptophyta</taxon>
        <taxon>Embryophyta</taxon>
        <taxon>Tracheophyta</taxon>
        <taxon>Spermatophyta</taxon>
        <taxon>Magnoliopsida</taxon>
        <taxon>eudicotyledons</taxon>
        <taxon>Gunneridae</taxon>
        <taxon>Pentapetalae</taxon>
        <taxon>asterids</taxon>
        <taxon>lamiids</taxon>
        <taxon>Gentianales</taxon>
        <taxon>Rubiaceae</taxon>
        <taxon>Ixoroideae</taxon>
        <taxon>Gardenieae complex</taxon>
        <taxon>Bertiereae - Coffeeae clade</taxon>
        <taxon>Coffeeae</taxon>
        <taxon>Coffea</taxon>
    </lineage>
</organism>
<proteinExistence type="predicted"/>
<dbReference type="GO" id="GO:0072318">
    <property type="term" value="P:clathrin coat disassembly"/>
    <property type="evidence" value="ECO:0007669"/>
    <property type="project" value="TreeGrafter"/>
</dbReference>
<feature type="region of interest" description="Disordered" evidence="1">
    <location>
        <begin position="114"/>
        <end position="145"/>
    </location>
</feature>
<evidence type="ECO:0000256" key="1">
    <source>
        <dbReference type="SAM" id="MobiDB-lite"/>
    </source>
</evidence>
<dbReference type="GeneID" id="113711023"/>
<evidence type="ECO:0000313" key="2">
    <source>
        <dbReference type="Proteomes" id="UP001652660"/>
    </source>
</evidence>
<feature type="region of interest" description="Disordered" evidence="1">
    <location>
        <begin position="446"/>
        <end position="483"/>
    </location>
</feature>
<feature type="compositionally biased region" description="Polar residues" evidence="1">
    <location>
        <begin position="575"/>
        <end position="588"/>
    </location>
</feature>
<dbReference type="GO" id="GO:0031982">
    <property type="term" value="C:vesicle"/>
    <property type="evidence" value="ECO:0007669"/>
    <property type="project" value="TreeGrafter"/>
</dbReference>
<protein>
    <submittedName>
        <fullName evidence="3">J domain-containing protein required for chloroplast accumulation response 1</fullName>
    </submittedName>
</protein>
<dbReference type="PANTHER" id="PTHR23172:SF64">
    <property type="entry name" value="J DOMAIN-CONTAINING PROTEIN REQUIRED FOR CHLOROPLAST ACCUMULATION RESPONSE 1"/>
    <property type="match status" value="1"/>
</dbReference>
<feature type="region of interest" description="Disordered" evidence="1">
    <location>
        <begin position="562"/>
        <end position="594"/>
    </location>
</feature>